<keyword evidence="1" id="KW-0812">Transmembrane</keyword>
<gene>
    <name evidence="3" type="ORF">PHPALM_980</name>
</gene>
<protein>
    <submittedName>
        <fullName evidence="3">1-acyl-sn-glycerol-3-phosphate acyltransferase</fullName>
    </submittedName>
</protein>
<evidence type="ECO:0000313" key="4">
    <source>
        <dbReference type="Proteomes" id="UP000237271"/>
    </source>
</evidence>
<keyword evidence="4" id="KW-1185">Reference proteome</keyword>
<dbReference type="GO" id="GO:0016746">
    <property type="term" value="F:acyltransferase activity"/>
    <property type="evidence" value="ECO:0007669"/>
    <property type="project" value="UniProtKB-KW"/>
</dbReference>
<dbReference type="Proteomes" id="UP000237271">
    <property type="component" value="Unassembled WGS sequence"/>
</dbReference>
<evidence type="ECO:0000313" key="3">
    <source>
        <dbReference type="EMBL" id="POM81098.1"/>
    </source>
</evidence>
<keyword evidence="3" id="KW-0808">Transferase</keyword>
<dbReference type="OrthoDB" id="189226at2759"/>
<comment type="caution">
    <text evidence="3">The sequence shown here is derived from an EMBL/GenBank/DDBJ whole genome shotgun (WGS) entry which is preliminary data.</text>
</comment>
<evidence type="ECO:0000256" key="1">
    <source>
        <dbReference type="SAM" id="Phobius"/>
    </source>
</evidence>
<evidence type="ECO:0000259" key="2">
    <source>
        <dbReference type="Pfam" id="PF16076"/>
    </source>
</evidence>
<sequence length="124" mass="15109">MHSRKFKYEDAATDLQGFLDARWKEKEERMNYFIEHQQFPDAEKTVEMELSTSVRAVFRLWLGITLSCIVLPVLMMLFFPLYFAWVVYCFVYSVYDRTTNFWWPYILNLFSERASKKRQQAKYL</sequence>
<keyword evidence="3" id="KW-0012">Acyltransferase</keyword>
<feature type="transmembrane region" description="Helical" evidence="1">
    <location>
        <begin position="60"/>
        <end position="88"/>
    </location>
</feature>
<dbReference type="AlphaFoldDB" id="A0A2P4YTH0"/>
<accession>A0A2P4YTH0</accession>
<dbReference type="Pfam" id="PF16076">
    <property type="entry name" value="Acyltransf_C"/>
    <property type="match status" value="1"/>
</dbReference>
<keyword evidence="1" id="KW-0472">Membrane</keyword>
<keyword evidence="1" id="KW-1133">Transmembrane helix</keyword>
<feature type="domain" description="Acyltransferase C-terminal" evidence="2">
    <location>
        <begin position="1"/>
        <end position="61"/>
    </location>
</feature>
<dbReference type="InterPro" id="IPR032098">
    <property type="entry name" value="Acyltransf_C"/>
</dbReference>
<proteinExistence type="predicted"/>
<name>A0A2P4YTH0_9STRA</name>
<reference evidence="3 4" key="1">
    <citation type="journal article" date="2017" name="Genome Biol. Evol.">
        <title>Phytophthora megakarya and P. palmivora, closely related causal agents of cacao black pod rot, underwent increases in genome sizes and gene numbers by different mechanisms.</title>
        <authorList>
            <person name="Ali S.S."/>
            <person name="Shao J."/>
            <person name="Lary D.J."/>
            <person name="Kronmiller B."/>
            <person name="Shen D."/>
            <person name="Strem M.D."/>
            <person name="Amoako-Attah I."/>
            <person name="Akrofi A.Y."/>
            <person name="Begoude B.A."/>
            <person name="Ten Hoopen G.M."/>
            <person name="Coulibaly K."/>
            <person name="Kebe B.I."/>
            <person name="Melnick R.L."/>
            <person name="Guiltinan M.J."/>
            <person name="Tyler B.M."/>
            <person name="Meinhardt L.W."/>
            <person name="Bailey B.A."/>
        </authorList>
    </citation>
    <scope>NUCLEOTIDE SEQUENCE [LARGE SCALE GENOMIC DNA]</scope>
    <source>
        <strain evidence="4">sbr112.9</strain>
    </source>
</reference>
<dbReference type="EMBL" id="NCKW01000171">
    <property type="protein sequence ID" value="POM81098.1"/>
    <property type="molecule type" value="Genomic_DNA"/>
</dbReference>
<organism evidence="3 4">
    <name type="scientific">Phytophthora palmivora</name>
    <dbReference type="NCBI Taxonomy" id="4796"/>
    <lineage>
        <taxon>Eukaryota</taxon>
        <taxon>Sar</taxon>
        <taxon>Stramenopiles</taxon>
        <taxon>Oomycota</taxon>
        <taxon>Peronosporomycetes</taxon>
        <taxon>Peronosporales</taxon>
        <taxon>Peronosporaceae</taxon>
        <taxon>Phytophthora</taxon>
    </lineage>
</organism>